<reference evidence="1 2" key="1">
    <citation type="journal article" date="2018" name="Front. Microbiol.">
        <title>An Investigation of an Acute Gastroenteritis Outbreak: Cronobacter sakazakii, a Potential Cause of Food-Borne Illness.</title>
        <authorList>
            <person name="Yong W."/>
            <person name="Guo B."/>
            <person name="Shi X."/>
            <person name="Cheng T."/>
            <person name="Chen M."/>
            <person name="Jiang X."/>
            <person name="Ye Y."/>
            <person name="Wang J."/>
            <person name="Xie G."/>
            <person name="Ding J."/>
        </authorList>
    </citation>
    <scope>NUCLEOTIDE SEQUENCE [LARGE SCALE GENOMIC DNA]</scope>
    <source>
        <strain evidence="1 2">S1</strain>
    </source>
</reference>
<gene>
    <name evidence="1" type="ORF">C3E80_16725</name>
</gene>
<comment type="caution">
    <text evidence="1">The sequence shown here is derived from an EMBL/GenBank/DDBJ whole genome shotgun (WGS) entry which is preliminary data.</text>
</comment>
<name>A0A423XU21_9ENTR</name>
<dbReference type="EMBL" id="PQJL01000016">
    <property type="protein sequence ID" value="ROW60021.1"/>
    <property type="molecule type" value="Genomic_DNA"/>
</dbReference>
<evidence type="ECO:0000313" key="2">
    <source>
        <dbReference type="Proteomes" id="UP000285793"/>
    </source>
</evidence>
<accession>A0A423XU21</accession>
<proteinExistence type="predicted"/>
<evidence type="ECO:0000313" key="1">
    <source>
        <dbReference type="EMBL" id="ROW60021.1"/>
    </source>
</evidence>
<dbReference type="RefSeq" id="WP_032977422.1">
    <property type="nucleotide sequence ID" value="NZ_NRMP01000035.1"/>
</dbReference>
<evidence type="ECO:0008006" key="3">
    <source>
        <dbReference type="Google" id="ProtNLM"/>
    </source>
</evidence>
<dbReference type="Proteomes" id="UP000285793">
    <property type="component" value="Unassembled WGS sequence"/>
</dbReference>
<organism evidence="1 2">
    <name type="scientific">Cronobacter malonaticus</name>
    <dbReference type="NCBI Taxonomy" id="413503"/>
    <lineage>
        <taxon>Bacteria</taxon>
        <taxon>Pseudomonadati</taxon>
        <taxon>Pseudomonadota</taxon>
        <taxon>Gammaproteobacteria</taxon>
        <taxon>Enterobacterales</taxon>
        <taxon>Enterobacteriaceae</taxon>
        <taxon>Cronobacter</taxon>
    </lineage>
</organism>
<dbReference type="AlphaFoldDB" id="A0A423XU21"/>
<protein>
    <recommendedName>
        <fullName evidence="3">Phage protein</fullName>
    </recommendedName>
</protein>
<sequence>MRMGWFEHSDCTAEEADELLRQYRKRGMKAERSLSADCKTFVVRVLLPESKYPPRQDTTFQQRMWR</sequence>